<evidence type="ECO:0000259" key="12">
    <source>
        <dbReference type="Pfam" id="PF00137"/>
    </source>
</evidence>
<proteinExistence type="inferred from homology"/>
<comment type="function">
    <text evidence="9">Proton-conducting pore forming subunit of the V0 complex of vacuolar(H+)-ATPase (V-ATPase), a multisubunit enzyme composed of a peripheral complex (V1) that hydrolyzes ATP and a membrane integral complex (V0) that translocates protons. V-ATPase is responsible for acidifying and maintaining the pH of intracellular compartments.</text>
</comment>
<comment type="caution">
    <text evidence="13">The sequence shown here is derived from an EMBL/GenBank/DDBJ whole genome shotgun (WGS) entry which is preliminary data.</text>
</comment>
<feature type="domain" description="V-ATPase proteolipid subunit C-like" evidence="12">
    <location>
        <begin position="33"/>
        <end position="92"/>
    </location>
</feature>
<keyword evidence="7 11" id="KW-0406">Ion transport</keyword>
<keyword evidence="3 11" id="KW-0813">Transport</keyword>
<comment type="caution">
    <text evidence="11">Lacks conserved residue(s) required for the propagation of feature annotation.</text>
</comment>
<evidence type="ECO:0000256" key="1">
    <source>
        <dbReference type="ARBA" id="ARBA00004141"/>
    </source>
</evidence>
<comment type="function">
    <text evidence="11">Proton-conducting pore forming of the V0 complex of vacuolar(H+)-ATPase (V-ATPase), a multisubunit enzyme composed of a peripheral complex (V1) that hydrolyzes ATP and a membrane integral complex (V0) that translocates protons. V-ATPase is responsible for acidifying and maintaining the pH of intracellular compartments.</text>
</comment>
<dbReference type="InterPro" id="IPR011555">
    <property type="entry name" value="ATPase_proteolipid_su_C_euk"/>
</dbReference>
<evidence type="ECO:0000256" key="2">
    <source>
        <dbReference type="ARBA" id="ARBA00007296"/>
    </source>
</evidence>
<reference evidence="13" key="1">
    <citation type="journal article" date="2023" name="Mol. Phylogenet. Evol.">
        <title>Genome-scale phylogeny and comparative genomics of the fungal order Sordariales.</title>
        <authorList>
            <person name="Hensen N."/>
            <person name="Bonometti L."/>
            <person name="Westerberg I."/>
            <person name="Brannstrom I.O."/>
            <person name="Guillou S."/>
            <person name="Cros-Aarteil S."/>
            <person name="Calhoun S."/>
            <person name="Haridas S."/>
            <person name="Kuo A."/>
            <person name="Mondo S."/>
            <person name="Pangilinan J."/>
            <person name="Riley R."/>
            <person name="LaButti K."/>
            <person name="Andreopoulos B."/>
            <person name="Lipzen A."/>
            <person name="Chen C."/>
            <person name="Yan M."/>
            <person name="Daum C."/>
            <person name="Ng V."/>
            <person name="Clum A."/>
            <person name="Steindorff A."/>
            <person name="Ohm R.A."/>
            <person name="Martin F."/>
            <person name="Silar P."/>
            <person name="Natvig D.O."/>
            <person name="Lalanne C."/>
            <person name="Gautier V."/>
            <person name="Ament-Velasquez S.L."/>
            <person name="Kruys A."/>
            <person name="Hutchinson M.I."/>
            <person name="Powell A.J."/>
            <person name="Barry K."/>
            <person name="Miller A.N."/>
            <person name="Grigoriev I.V."/>
            <person name="Debuchy R."/>
            <person name="Gladieux P."/>
            <person name="Hiltunen Thoren M."/>
            <person name="Johannesson H."/>
        </authorList>
    </citation>
    <scope>NUCLEOTIDE SEQUENCE</scope>
    <source>
        <strain evidence="13">CBS 626.80</strain>
    </source>
</reference>
<evidence type="ECO:0000256" key="5">
    <source>
        <dbReference type="ARBA" id="ARBA00022781"/>
    </source>
</evidence>
<dbReference type="NCBIfam" id="TIGR01100">
    <property type="entry name" value="V_ATP_synt_C"/>
    <property type="match status" value="1"/>
</dbReference>
<comment type="similarity">
    <text evidence="2 11">Belongs to the V-ATPase proteolipid subunit family.</text>
</comment>
<dbReference type="PRINTS" id="PR00122">
    <property type="entry name" value="VACATPASE"/>
</dbReference>
<name>A0AAN6SH17_9PEZI</name>
<dbReference type="Pfam" id="PF00137">
    <property type="entry name" value="ATP-synt_C"/>
    <property type="match status" value="1"/>
</dbReference>
<feature type="transmembrane region" description="Helical" evidence="11">
    <location>
        <begin position="70"/>
        <end position="93"/>
    </location>
</feature>
<evidence type="ECO:0000256" key="7">
    <source>
        <dbReference type="ARBA" id="ARBA00023065"/>
    </source>
</evidence>
<feature type="transmembrane region" description="Helical" evidence="11">
    <location>
        <begin position="35"/>
        <end position="58"/>
    </location>
</feature>
<dbReference type="InterPro" id="IPR002379">
    <property type="entry name" value="ATPase_proteolipid_c-like_dom"/>
</dbReference>
<dbReference type="Gene3D" id="1.20.120.610">
    <property type="entry name" value="lithium bound rotor ring of v- atpase"/>
    <property type="match status" value="1"/>
</dbReference>
<dbReference type="CDD" id="cd18176">
    <property type="entry name" value="ATP-synt_Vo_c_ATP6C_rpt2"/>
    <property type="match status" value="1"/>
</dbReference>
<comment type="subcellular location">
    <subcellularLocation>
        <location evidence="1">Membrane</location>
        <topology evidence="1">Multi-pass membrane protein</topology>
    </subcellularLocation>
    <subcellularLocation>
        <location evidence="11">Vacuole membrane</location>
        <topology evidence="11">Multi-pass membrane protein</topology>
    </subcellularLocation>
</comment>
<dbReference type="GO" id="GO:0046961">
    <property type="term" value="F:proton-transporting ATPase activity, rotational mechanism"/>
    <property type="evidence" value="ECO:0007669"/>
    <property type="project" value="InterPro"/>
</dbReference>
<dbReference type="AlphaFoldDB" id="A0AAN6SH17"/>
<evidence type="ECO:0000256" key="4">
    <source>
        <dbReference type="ARBA" id="ARBA00022692"/>
    </source>
</evidence>
<evidence type="ECO:0000313" key="14">
    <source>
        <dbReference type="Proteomes" id="UP001303222"/>
    </source>
</evidence>
<dbReference type="InterPro" id="IPR000245">
    <property type="entry name" value="ATPase_proteolipid_csu"/>
</dbReference>
<dbReference type="PANTHER" id="PTHR10263">
    <property type="entry name" value="V-TYPE PROTON ATPASE PROTEOLIPID SUBUNIT"/>
    <property type="match status" value="1"/>
</dbReference>
<evidence type="ECO:0000256" key="8">
    <source>
        <dbReference type="ARBA" id="ARBA00023136"/>
    </source>
</evidence>
<dbReference type="GO" id="GO:0005774">
    <property type="term" value="C:vacuolar membrane"/>
    <property type="evidence" value="ECO:0007669"/>
    <property type="project" value="UniProtKB-SubCell"/>
</dbReference>
<dbReference type="SUPFAM" id="SSF81333">
    <property type="entry name" value="F1F0 ATP synthase subunit C"/>
    <property type="match status" value="1"/>
</dbReference>
<sequence length="104" mass="10769">MAQILSIYGLVTSILISNALIDPLPLYVSFLQLGAGLAVGLTGLAAGFAIGIVGDAGVRANTQQPRLYTGMVLILISSEVLGLYGVIVGILMLTRSRTGVEACY</sequence>
<evidence type="ECO:0000256" key="3">
    <source>
        <dbReference type="ARBA" id="ARBA00022448"/>
    </source>
</evidence>
<dbReference type="GO" id="GO:0033179">
    <property type="term" value="C:proton-transporting V-type ATPase, V0 domain"/>
    <property type="evidence" value="ECO:0007669"/>
    <property type="project" value="InterPro"/>
</dbReference>
<protein>
    <recommendedName>
        <fullName evidence="11">V-type proton ATPase proteolipid subunit</fullName>
    </recommendedName>
</protein>
<dbReference type="Proteomes" id="UP001303222">
    <property type="component" value="Unassembled WGS sequence"/>
</dbReference>
<reference evidence="13" key="2">
    <citation type="submission" date="2023-06" db="EMBL/GenBank/DDBJ databases">
        <authorList>
            <consortium name="Lawrence Berkeley National Laboratory"/>
            <person name="Mondo S.J."/>
            <person name="Hensen N."/>
            <person name="Bonometti L."/>
            <person name="Westerberg I."/>
            <person name="Brannstrom I.O."/>
            <person name="Guillou S."/>
            <person name="Cros-Aarteil S."/>
            <person name="Calhoun S."/>
            <person name="Haridas S."/>
            <person name="Kuo A."/>
            <person name="Pangilinan J."/>
            <person name="Riley R."/>
            <person name="Labutti K."/>
            <person name="Andreopoulos B."/>
            <person name="Lipzen A."/>
            <person name="Chen C."/>
            <person name="Yanf M."/>
            <person name="Daum C."/>
            <person name="Ng V."/>
            <person name="Clum A."/>
            <person name="Steindorff A."/>
            <person name="Ohm R."/>
            <person name="Martin F."/>
            <person name="Silar P."/>
            <person name="Natvig D."/>
            <person name="Lalanne C."/>
            <person name="Gautier V."/>
            <person name="Ament-Velasquez S.L."/>
            <person name="Kruys A."/>
            <person name="Hutchinson M.I."/>
            <person name="Powell A.J."/>
            <person name="Barry K."/>
            <person name="Miller A.N."/>
            <person name="Grigoriev I.V."/>
            <person name="Debuchy R."/>
            <person name="Gladieux P."/>
            <person name="Thoren M.H."/>
            <person name="Johannesson H."/>
        </authorList>
    </citation>
    <scope>NUCLEOTIDE SEQUENCE</scope>
    <source>
        <strain evidence="13">CBS 626.80</strain>
    </source>
</reference>
<evidence type="ECO:0000256" key="9">
    <source>
        <dbReference type="ARBA" id="ARBA00045519"/>
    </source>
</evidence>
<keyword evidence="8 11" id="KW-0472">Membrane</keyword>
<evidence type="ECO:0000256" key="10">
    <source>
        <dbReference type="ARBA" id="ARBA00046480"/>
    </source>
</evidence>
<evidence type="ECO:0000313" key="13">
    <source>
        <dbReference type="EMBL" id="KAK3952731.1"/>
    </source>
</evidence>
<accession>A0AAN6SH17</accession>
<keyword evidence="6 11" id="KW-1133">Transmembrane helix</keyword>
<dbReference type="InterPro" id="IPR035921">
    <property type="entry name" value="F/V-ATP_Csub_sf"/>
</dbReference>
<evidence type="ECO:0000256" key="11">
    <source>
        <dbReference type="RuleBase" id="RU363060"/>
    </source>
</evidence>
<keyword evidence="14" id="KW-1185">Reference proteome</keyword>
<comment type="subunit">
    <text evidence="10 11">V-ATPase is a heteromultimeric enzyme composed of a peripheral catalytic V1 complex (components A to H) attached to an integral membrane V0 proton pore complex (components: a, c, c', c'', d, e, f and VOA1). The decameric c-ring forms the proton-conducting pore, and is composed of eight proteolipid subunits c, one subunit c' and one subunit c''.</text>
</comment>
<organism evidence="13 14">
    <name type="scientific">Pseudoneurospora amorphoporcata</name>
    <dbReference type="NCBI Taxonomy" id="241081"/>
    <lineage>
        <taxon>Eukaryota</taxon>
        <taxon>Fungi</taxon>
        <taxon>Dikarya</taxon>
        <taxon>Ascomycota</taxon>
        <taxon>Pezizomycotina</taxon>
        <taxon>Sordariomycetes</taxon>
        <taxon>Sordariomycetidae</taxon>
        <taxon>Sordariales</taxon>
        <taxon>Sordariaceae</taxon>
        <taxon>Pseudoneurospora</taxon>
    </lineage>
</organism>
<keyword evidence="5 11" id="KW-0375">Hydrogen ion transport</keyword>
<keyword evidence="11" id="KW-0926">Vacuole</keyword>
<keyword evidence="4 11" id="KW-0812">Transmembrane</keyword>
<evidence type="ECO:0000256" key="6">
    <source>
        <dbReference type="ARBA" id="ARBA00022989"/>
    </source>
</evidence>
<dbReference type="EMBL" id="MU859118">
    <property type="protein sequence ID" value="KAK3952731.1"/>
    <property type="molecule type" value="Genomic_DNA"/>
</dbReference>
<gene>
    <name evidence="13" type="ORF">QBC32DRAFT_340657</name>
</gene>